<keyword evidence="2" id="KW-1185">Reference proteome</keyword>
<proteinExistence type="predicted"/>
<dbReference type="EMBL" id="JACEIK010000515">
    <property type="protein sequence ID" value="MCD7458351.1"/>
    <property type="molecule type" value="Genomic_DNA"/>
</dbReference>
<gene>
    <name evidence="1" type="ORF">HAX54_037985</name>
</gene>
<organism evidence="1 2">
    <name type="scientific">Datura stramonium</name>
    <name type="common">Jimsonweed</name>
    <name type="synonym">Common thornapple</name>
    <dbReference type="NCBI Taxonomy" id="4076"/>
    <lineage>
        <taxon>Eukaryota</taxon>
        <taxon>Viridiplantae</taxon>
        <taxon>Streptophyta</taxon>
        <taxon>Embryophyta</taxon>
        <taxon>Tracheophyta</taxon>
        <taxon>Spermatophyta</taxon>
        <taxon>Magnoliopsida</taxon>
        <taxon>eudicotyledons</taxon>
        <taxon>Gunneridae</taxon>
        <taxon>Pentapetalae</taxon>
        <taxon>asterids</taxon>
        <taxon>lamiids</taxon>
        <taxon>Solanales</taxon>
        <taxon>Solanaceae</taxon>
        <taxon>Solanoideae</taxon>
        <taxon>Datureae</taxon>
        <taxon>Datura</taxon>
    </lineage>
</organism>
<sequence length="127" mass="15019">MAPRVAMPRKSPEGEREAVNQTEEYKIDFREINPKVQTTFASVMSTNFLKRHGFTELLKKFPYKANVEPKKNPKKFKMLDMLKHEDIMNPYEYLLFFTMIVKENGLSKEETESVMFKKFGEILFGRL</sequence>
<evidence type="ECO:0000313" key="1">
    <source>
        <dbReference type="EMBL" id="MCD7458351.1"/>
    </source>
</evidence>
<protein>
    <submittedName>
        <fullName evidence="1">Uncharacterized protein</fullName>
    </submittedName>
</protein>
<reference evidence="1 2" key="1">
    <citation type="journal article" date="2021" name="BMC Genomics">
        <title>Datura genome reveals duplications of psychoactive alkaloid biosynthetic genes and high mutation rate following tissue culture.</title>
        <authorList>
            <person name="Rajewski A."/>
            <person name="Carter-House D."/>
            <person name="Stajich J."/>
            <person name="Litt A."/>
        </authorList>
    </citation>
    <scope>NUCLEOTIDE SEQUENCE [LARGE SCALE GENOMIC DNA]</scope>
    <source>
        <strain evidence="1">AR-01</strain>
    </source>
</reference>
<dbReference type="Proteomes" id="UP000823775">
    <property type="component" value="Unassembled WGS sequence"/>
</dbReference>
<accession>A0ABS8SHF8</accession>
<name>A0ABS8SHF8_DATST</name>
<evidence type="ECO:0000313" key="2">
    <source>
        <dbReference type="Proteomes" id="UP000823775"/>
    </source>
</evidence>
<comment type="caution">
    <text evidence="1">The sequence shown here is derived from an EMBL/GenBank/DDBJ whole genome shotgun (WGS) entry which is preliminary data.</text>
</comment>